<reference evidence="2" key="1">
    <citation type="submission" date="2016-10" db="EMBL/GenBank/DDBJ databases">
        <authorList>
            <person name="Varghese N."/>
            <person name="Submissions S."/>
        </authorList>
    </citation>
    <scope>NUCLEOTIDE SEQUENCE [LARGE SCALE GENOMIC DNA]</scope>
    <source>
        <strain evidence="2">DSM 28881</strain>
    </source>
</reference>
<dbReference type="Proteomes" id="UP000199559">
    <property type="component" value="Unassembled WGS sequence"/>
</dbReference>
<dbReference type="AlphaFoldDB" id="A0A1I3J654"/>
<dbReference type="EMBL" id="FORM01000001">
    <property type="protein sequence ID" value="SFI55717.1"/>
    <property type="molecule type" value="Genomic_DNA"/>
</dbReference>
<sequence>MIIEILKYLSPVALLVLIWSIIQYFDKKKSDKSEIRRKEKIESCKNLQQRIGVIRYSLFEPHTEISKSAKILANKLTFYENETEKDILKIDELNLKINENSLSALDKKTAKKEQDILIESCKNRVEESRRFLLNESSSLKENLSKLPETINTNLEELNRIPIIGMNKIQSQILTLTLNLKKINNDILTEDAYASNGGLEEEFTNDILGSIDLINEIELNIYTELK</sequence>
<name>A0A1I3J654_9FLAO</name>
<accession>A0A1I3J654</accession>
<dbReference type="STRING" id="1144750.SAMN05443431_101269"/>
<evidence type="ECO:0000313" key="1">
    <source>
        <dbReference type="EMBL" id="SFI55717.1"/>
    </source>
</evidence>
<evidence type="ECO:0000313" key="2">
    <source>
        <dbReference type="Proteomes" id="UP000199559"/>
    </source>
</evidence>
<organism evidence="1 2">
    <name type="scientific">Olleya namhaensis</name>
    <dbReference type="NCBI Taxonomy" id="1144750"/>
    <lineage>
        <taxon>Bacteria</taxon>
        <taxon>Pseudomonadati</taxon>
        <taxon>Bacteroidota</taxon>
        <taxon>Flavobacteriia</taxon>
        <taxon>Flavobacteriales</taxon>
        <taxon>Flavobacteriaceae</taxon>
    </lineage>
</organism>
<proteinExistence type="predicted"/>
<keyword evidence="2" id="KW-1185">Reference proteome</keyword>
<protein>
    <submittedName>
        <fullName evidence="1">Uncharacterized protein</fullName>
    </submittedName>
</protein>
<gene>
    <name evidence="1" type="ORF">SAMN05443431_101269</name>
</gene>
<dbReference type="RefSeq" id="WP_090836794.1">
    <property type="nucleotide sequence ID" value="NZ_FORM01000001.1"/>
</dbReference>